<evidence type="ECO:0000256" key="2">
    <source>
        <dbReference type="ARBA" id="ARBA00022771"/>
    </source>
</evidence>
<dbReference type="InterPro" id="IPR011011">
    <property type="entry name" value="Znf_FYVE_PHD"/>
</dbReference>
<dbReference type="InterPro" id="IPR019786">
    <property type="entry name" value="Zinc_finger_PHD-type_CS"/>
</dbReference>
<evidence type="ECO:0000313" key="7">
    <source>
        <dbReference type="EMBL" id="ETW85644.1"/>
    </source>
</evidence>
<dbReference type="eggNOG" id="KOG4299">
    <property type="taxonomic scope" value="Eukaryota"/>
</dbReference>
<dbReference type="AlphaFoldDB" id="W4KIV3"/>
<keyword evidence="2 4" id="KW-0863">Zinc-finger</keyword>
<evidence type="ECO:0000259" key="6">
    <source>
        <dbReference type="PROSITE" id="PS50016"/>
    </source>
</evidence>
<proteinExistence type="predicted"/>
<dbReference type="InterPro" id="IPR019787">
    <property type="entry name" value="Znf_PHD-finger"/>
</dbReference>
<keyword evidence="8" id="KW-1185">Reference proteome</keyword>
<feature type="compositionally biased region" description="Basic residues" evidence="5">
    <location>
        <begin position="911"/>
        <end position="920"/>
    </location>
</feature>
<dbReference type="GO" id="GO:0008270">
    <property type="term" value="F:zinc ion binding"/>
    <property type="evidence" value="ECO:0007669"/>
    <property type="project" value="UniProtKB-KW"/>
</dbReference>
<evidence type="ECO:0000256" key="1">
    <source>
        <dbReference type="ARBA" id="ARBA00022723"/>
    </source>
</evidence>
<dbReference type="Gene3D" id="3.30.40.10">
    <property type="entry name" value="Zinc/RING finger domain, C3HC4 (zinc finger)"/>
    <property type="match status" value="2"/>
</dbReference>
<feature type="compositionally biased region" description="Polar residues" evidence="5">
    <location>
        <begin position="624"/>
        <end position="649"/>
    </location>
</feature>
<dbReference type="OrthoDB" id="5876363at2759"/>
<evidence type="ECO:0000256" key="5">
    <source>
        <dbReference type="SAM" id="MobiDB-lite"/>
    </source>
</evidence>
<dbReference type="CDD" id="cd15534">
    <property type="entry name" value="PHD2_PHF12_Rco1"/>
    <property type="match status" value="1"/>
</dbReference>
<dbReference type="PANTHER" id="PTHR47636">
    <property type="entry name" value="TRANSCRIPTIONAL REGULATORY PROTEIN RCO1"/>
    <property type="match status" value="1"/>
</dbReference>
<dbReference type="InterPro" id="IPR001965">
    <property type="entry name" value="Znf_PHD"/>
</dbReference>
<feature type="region of interest" description="Disordered" evidence="5">
    <location>
        <begin position="154"/>
        <end position="191"/>
    </location>
</feature>
<dbReference type="GO" id="GO:0032221">
    <property type="term" value="C:Rpd3S complex"/>
    <property type="evidence" value="ECO:0007669"/>
    <property type="project" value="TreeGrafter"/>
</dbReference>
<feature type="region of interest" description="Disordered" evidence="5">
    <location>
        <begin position="844"/>
        <end position="947"/>
    </location>
</feature>
<feature type="domain" description="PHD-type" evidence="6">
    <location>
        <begin position="220"/>
        <end position="271"/>
    </location>
</feature>
<feature type="compositionally biased region" description="Basic and acidic residues" evidence="5">
    <location>
        <begin position="182"/>
        <end position="191"/>
    </location>
</feature>
<dbReference type="CDD" id="cd15535">
    <property type="entry name" value="PHD1_Rco1"/>
    <property type="match status" value="1"/>
</dbReference>
<dbReference type="HOGENOM" id="CLU_013898_0_0_1"/>
<dbReference type="InterPro" id="IPR013083">
    <property type="entry name" value="Znf_RING/FYVE/PHD"/>
</dbReference>
<evidence type="ECO:0000256" key="3">
    <source>
        <dbReference type="ARBA" id="ARBA00022833"/>
    </source>
</evidence>
<dbReference type="SMART" id="SM00249">
    <property type="entry name" value="PHD"/>
    <property type="match status" value="2"/>
</dbReference>
<gene>
    <name evidence="7" type="ORF">HETIRDRAFT_310118</name>
</gene>
<dbReference type="GeneID" id="20669750"/>
<feature type="region of interest" description="Disordered" evidence="5">
    <location>
        <begin position="18"/>
        <end position="61"/>
    </location>
</feature>
<dbReference type="PANTHER" id="PTHR47636:SF1">
    <property type="entry name" value="TRANSCRIPTIONAL REGULATORY PROTEIN RCO1"/>
    <property type="match status" value="1"/>
</dbReference>
<feature type="compositionally biased region" description="Basic residues" evidence="5">
    <location>
        <begin position="760"/>
        <end position="770"/>
    </location>
</feature>
<protein>
    <recommendedName>
        <fullName evidence="6">PHD-type domain-containing protein</fullName>
    </recommendedName>
</protein>
<dbReference type="PROSITE" id="PS50016">
    <property type="entry name" value="ZF_PHD_2"/>
    <property type="match status" value="1"/>
</dbReference>
<feature type="compositionally biased region" description="Polar residues" evidence="5">
    <location>
        <begin position="772"/>
        <end position="781"/>
    </location>
</feature>
<dbReference type="GO" id="GO:0006357">
    <property type="term" value="P:regulation of transcription by RNA polymerase II"/>
    <property type="evidence" value="ECO:0007669"/>
    <property type="project" value="TreeGrafter"/>
</dbReference>
<feature type="region of interest" description="Disordered" evidence="5">
    <location>
        <begin position="598"/>
        <end position="725"/>
    </location>
</feature>
<evidence type="ECO:0000256" key="4">
    <source>
        <dbReference type="PROSITE-ProRule" id="PRU00146"/>
    </source>
</evidence>
<name>W4KIV3_HETIT</name>
<sequence>MTSVANVPAYMLPGVPAVQQPRSGLDSGDPALATEILPGPPSLASVQQAATKRDPRKPMPVVSYLPQYDPGTTYGGVTTGPTVGSLEQNPAVEGPRRKRARIDKGRLSSHRGQRVSARGLNALNPSEDSIVVNEGVASAMLDIPDSDPFLAAADSDGPMLSRSNSISHLEDPVAMSGTSRASKKDKGKGKEKVVVRVKEEPSTVTLQMTDSNPTSFVRNEDHCSACRSLGSLVYCDGCPRAYHFWCLDPPMEHSDLPEGDDRWYCPSCKLRQNPPPKPPPSFMSPLIVHLQNTLPVEFQLPDEIRTFFKSVGTSARGAYVDTSTVKPPRLNRHGQLEERDPYRTKDRNGDPVLCYRCATSAIPDGMAVTAPAAKRLRSAQGYVSSNESWKSIVSCDYCPNHWHLDCLDPPLMNMPPFDKKWMCPLHAENTLLPKHRIPKQNAPPIDINKPGQVNNGNIEIVEPEVSPVDETRVSVDEVFINGRRYRVPERIIKLDFWNKLNKVRNPPDQHFGATSGMSSPLTSLSSLEEVEDPGQVFPPPQLLFQSFQAEDLRTALMLLDMKSSEISSSTATPEPVKLVTNGMRRLLVDGGVQTDIDPRAQLVPSKPPAPPRLSVSLKPPVQPNPFTQVQSLAQSNASNQPGPSTLVEQNDQHSRVSSAGRHFRGRSASKRVQQTERRPIKREPSPIDLDSLLFKKPFDVQTEPKATEPERRQPSRASKRDVKYLDLEDSADEGLSVFSHSAPTLMDVDPASTQSLAPVKAKRPPGRPRKSAPTNATPSRSSRIRAKDAIVVAAPPSSQSQASPQLTNGETSARPLALFAAKHQPVAVHTAPSTITVPSTPALPATAGATPRAVAPVQSAHSQTSTSTSGSFTSLKIRLPARLSTHKPGPAPAAVPAPVLSPSATIMAQTRLRRSLRRERRQNSAPTSSSTTTSHLDDLDKPTSPTL</sequence>
<dbReference type="Pfam" id="PF00628">
    <property type="entry name" value="PHD"/>
    <property type="match status" value="2"/>
</dbReference>
<feature type="compositionally biased region" description="Low complexity" evidence="5">
    <location>
        <begin position="844"/>
        <end position="874"/>
    </location>
</feature>
<dbReference type="RefSeq" id="XP_009542480.1">
    <property type="nucleotide sequence ID" value="XM_009544185.1"/>
</dbReference>
<feature type="region of interest" description="Disordered" evidence="5">
    <location>
        <begin position="746"/>
        <end position="785"/>
    </location>
</feature>
<dbReference type="SUPFAM" id="SSF57903">
    <property type="entry name" value="FYVE/PHD zinc finger"/>
    <property type="match status" value="2"/>
</dbReference>
<organism evidence="7 8">
    <name type="scientific">Heterobasidion irregulare (strain TC 32-1)</name>
    <dbReference type="NCBI Taxonomy" id="747525"/>
    <lineage>
        <taxon>Eukaryota</taxon>
        <taxon>Fungi</taxon>
        <taxon>Dikarya</taxon>
        <taxon>Basidiomycota</taxon>
        <taxon>Agaricomycotina</taxon>
        <taxon>Agaricomycetes</taxon>
        <taxon>Russulales</taxon>
        <taxon>Bondarzewiaceae</taxon>
        <taxon>Heterobasidion</taxon>
        <taxon>Heterobasidion annosum species complex</taxon>
    </lineage>
</organism>
<keyword evidence="1" id="KW-0479">Metal-binding</keyword>
<dbReference type="KEGG" id="hir:HETIRDRAFT_310118"/>
<feature type="compositionally biased region" description="Basic and acidic residues" evidence="5">
    <location>
        <begin position="673"/>
        <end position="685"/>
    </location>
</feature>
<dbReference type="InParanoid" id="W4KIV3"/>
<dbReference type="STRING" id="747525.W4KIV3"/>
<dbReference type="Proteomes" id="UP000030671">
    <property type="component" value="Unassembled WGS sequence"/>
</dbReference>
<dbReference type="EMBL" id="KI925455">
    <property type="protein sequence ID" value="ETW85644.1"/>
    <property type="molecule type" value="Genomic_DNA"/>
</dbReference>
<reference evidence="7 8" key="1">
    <citation type="journal article" date="2012" name="New Phytol.">
        <title>Insight into trade-off between wood decay and parasitism from the genome of a fungal forest pathogen.</title>
        <authorList>
            <person name="Olson A."/>
            <person name="Aerts A."/>
            <person name="Asiegbu F."/>
            <person name="Belbahri L."/>
            <person name="Bouzid O."/>
            <person name="Broberg A."/>
            <person name="Canback B."/>
            <person name="Coutinho P.M."/>
            <person name="Cullen D."/>
            <person name="Dalman K."/>
            <person name="Deflorio G."/>
            <person name="van Diepen L.T."/>
            <person name="Dunand C."/>
            <person name="Duplessis S."/>
            <person name="Durling M."/>
            <person name="Gonthier P."/>
            <person name="Grimwood J."/>
            <person name="Fossdal C.G."/>
            <person name="Hansson D."/>
            <person name="Henrissat B."/>
            <person name="Hietala A."/>
            <person name="Himmelstrand K."/>
            <person name="Hoffmeister D."/>
            <person name="Hogberg N."/>
            <person name="James T.Y."/>
            <person name="Karlsson M."/>
            <person name="Kohler A."/>
            <person name="Kues U."/>
            <person name="Lee Y.H."/>
            <person name="Lin Y.C."/>
            <person name="Lind M."/>
            <person name="Lindquist E."/>
            <person name="Lombard V."/>
            <person name="Lucas S."/>
            <person name="Lunden K."/>
            <person name="Morin E."/>
            <person name="Murat C."/>
            <person name="Park J."/>
            <person name="Raffaello T."/>
            <person name="Rouze P."/>
            <person name="Salamov A."/>
            <person name="Schmutz J."/>
            <person name="Solheim H."/>
            <person name="Stahlberg J."/>
            <person name="Velez H."/>
            <person name="de Vries R.P."/>
            <person name="Wiebenga A."/>
            <person name="Woodward S."/>
            <person name="Yakovlev I."/>
            <person name="Garbelotto M."/>
            <person name="Martin F."/>
            <person name="Grigoriev I.V."/>
            <person name="Stenlid J."/>
        </authorList>
    </citation>
    <scope>NUCLEOTIDE SEQUENCE [LARGE SCALE GENOMIC DNA]</scope>
    <source>
        <strain evidence="7 8">TC 32-1</strain>
    </source>
</reference>
<dbReference type="PROSITE" id="PS01359">
    <property type="entry name" value="ZF_PHD_1"/>
    <property type="match status" value="1"/>
</dbReference>
<dbReference type="InterPro" id="IPR052819">
    <property type="entry name" value="Chromatin_regulatory_protein"/>
</dbReference>
<accession>W4KIV3</accession>
<feature type="compositionally biased region" description="Basic and acidic residues" evidence="5">
    <location>
        <begin position="705"/>
        <end position="725"/>
    </location>
</feature>
<keyword evidence="3" id="KW-0862">Zinc</keyword>
<evidence type="ECO:0000313" key="8">
    <source>
        <dbReference type="Proteomes" id="UP000030671"/>
    </source>
</evidence>